<dbReference type="EMBL" id="SNAA01000002">
    <property type="protein sequence ID" value="TDL83618.1"/>
    <property type="molecule type" value="Genomic_DNA"/>
</dbReference>
<dbReference type="RefSeq" id="WP_133395571.1">
    <property type="nucleotide sequence ID" value="NZ_SNAA01000002.1"/>
</dbReference>
<name>A0A4R6AM57_9RHOB</name>
<proteinExistence type="predicted"/>
<organism evidence="1 2">
    <name type="scientific">Palleronia sediminis</name>
    <dbReference type="NCBI Taxonomy" id="2547833"/>
    <lineage>
        <taxon>Bacteria</taxon>
        <taxon>Pseudomonadati</taxon>
        <taxon>Pseudomonadota</taxon>
        <taxon>Alphaproteobacteria</taxon>
        <taxon>Rhodobacterales</taxon>
        <taxon>Roseobacteraceae</taxon>
        <taxon>Palleronia</taxon>
    </lineage>
</organism>
<protein>
    <submittedName>
        <fullName evidence="1">Uncharacterized protein</fullName>
    </submittedName>
</protein>
<evidence type="ECO:0000313" key="1">
    <source>
        <dbReference type="EMBL" id="TDL83618.1"/>
    </source>
</evidence>
<dbReference type="AlphaFoldDB" id="A0A4R6AM57"/>
<gene>
    <name evidence="1" type="ORF">E2L08_02940</name>
</gene>
<accession>A0A4R6AM57</accession>
<reference evidence="1 2" key="1">
    <citation type="submission" date="2019-03" db="EMBL/GenBank/DDBJ databases">
        <title>Primorskyibacter sp. SS33 isolated from sediments.</title>
        <authorList>
            <person name="Xunke S."/>
        </authorList>
    </citation>
    <scope>NUCLEOTIDE SEQUENCE [LARGE SCALE GENOMIC DNA]</scope>
    <source>
        <strain evidence="1 2">SS33</strain>
    </source>
</reference>
<evidence type="ECO:0000313" key="2">
    <source>
        <dbReference type="Proteomes" id="UP000295701"/>
    </source>
</evidence>
<sequence length="556" mass="60190">MADDGPVAHYGEELHRNALAAKLNPRPEGLPDEYDLIKPHFDFAYYLALYPDIGLKNLDPVAHYILAGANEGRNPSPFFATRTYRELHRDEVEASGLTPLGHWVAAGAPPAPAPLYRNADALGRDVLGLDRTEMATIHRETYGDIRARLEQGTLGEMVRKATAIEPLIGAGWEAALGVRLLPLANDALVSRIWLTSAAQAAAEWRRARIVVVAGRALPDLAPDRTDRAVRDLAARFGAANVVVIATQDPFDVPQDRFPRGVRTVPFGRLSVTVNRDRERALAELLRSLRPELILGTDSDLMLDTLQIHGKVLADVARIAIHCPGIAVSHLGGLSGGWPRHVYRHFDLVSALCVDRPEERAALIDAFLIPEAQHAKLHVLPPHPDLPATPLPTSEAERPRIGWADRELPDARRALAYRVALEMPDCDFHVWTIPGGVAAGASHRLLKLPAKPENVTLEGEIDSLSDLPLDRIDAFLDTARGHDRAGLHMVLAGIGRPVIAASTDPLECGDEADAETLAHQVRSIFDGNAVAAPAGTPEAYGAAMANLLAALDMEPAT</sequence>
<dbReference type="Proteomes" id="UP000295701">
    <property type="component" value="Unassembled WGS sequence"/>
</dbReference>
<dbReference type="OrthoDB" id="7527830at2"/>
<keyword evidence="2" id="KW-1185">Reference proteome</keyword>
<comment type="caution">
    <text evidence="1">The sequence shown here is derived from an EMBL/GenBank/DDBJ whole genome shotgun (WGS) entry which is preliminary data.</text>
</comment>